<keyword evidence="3" id="KW-1185">Reference proteome</keyword>
<dbReference type="InterPro" id="IPR050902">
    <property type="entry name" value="ABC_Transporter_SBP"/>
</dbReference>
<gene>
    <name evidence="2" type="ORF">Thena_1385</name>
</gene>
<dbReference type="KEGG" id="tnr:Thena_1385"/>
<evidence type="ECO:0000259" key="1">
    <source>
        <dbReference type="PROSITE" id="PS50983"/>
    </source>
</evidence>
<dbReference type="EMBL" id="CP002690">
    <property type="protein sequence ID" value="AEE15000.1"/>
    <property type="molecule type" value="Genomic_DNA"/>
</dbReference>
<accession>M1E8K3</accession>
<dbReference type="STRING" id="747365.Thena_1385"/>
<organism evidence="2 3">
    <name type="scientific">Thermodesulfobium narugense DSM 14796</name>
    <dbReference type="NCBI Taxonomy" id="747365"/>
    <lineage>
        <taxon>Bacteria</taxon>
        <taxon>Pseudomonadati</taxon>
        <taxon>Thermodesulfobiota</taxon>
        <taxon>Thermodesulfobiia</taxon>
        <taxon>Thermodesulfobiales</taxon>
        <taxon>Thermodesulfobiaceae</taxon>
        <taxon>Thermodesulfobium</taxon>
    </lineage>
</organism>
<proteinExistence type="predicted"/>
<dbReference type="PANTHER" id="PTHR30535">
    <property type="entry name" value="VITAMIN B12-BINDING PROTEIN"/>
    <property type="match status" value="1"/>
</dbReference>
<reference evidence="2 3" key="1">
    <citation type="submission" date="2011-04" db="EMBL/GenBank/DDBJ databases">
        <title>The complete genome of Thermodesulfobium narugense DSM 14796.</title>
        <authorList>
            <consortium name="US DOE Joint Genome Institute (JGI-PGF)"/>
            <person name="Lucas S."/>
            <person name="Han J."/>
            <person name="Lapidus A."/>
            <person name="Bruce D."/>
            <person name="Goodwin L."/>
            <person name="Pitluck S."/>
            <person name="Peters L."/>
            <person name="Kyrpides N."/>
            <person name="Mavromatis K."/>
            <person name="Pagani I."/>
            <person name="Ivanova N."/>
            <person name="Ovchinnikova G."/>
            <person name="Zhang X."/>
            <person name="Saunders L."/>
            <person name="Detter J.C."/>
            <person name="Tapia R."/>
            <person name="Han C."/>
            <person name="Land M."/>
            <person name="Hauser L."/>
            <person name="Markowitz V."/>
            <person name="Cheng J.-F."/>
            <person name="Hugenholtz P."/>
            <person name="Woyke T."/>
            <person name="Wu D."/>
            <person name="Spring S."/>
            <person name="Schroeder M."/>
            <person name="Brambilla E."/>
            <person name="Klenk H.-P."/>
            <person name="Eisen J.A."/>
        </authorList>
    </citation>
    <scope>NUCLEOTIDE SEQUENCE [LARGE SCALE GENOMIC DNA]</scope>
    <source>
        <strain evidence="2 3">DSM 14796</strain>
    </source>
</reference>
<dbReference type="Gene3D" id="3.40.50.1980">
    <property type="entry name" value="Nitrogenase molybdenum iron protein domain"/>
    <property type="match status" value="2"/>
</dbReference>
<dbReference type="AlphaFoldDB" id="M1E8K3"/>
<dbReference type="RefSeq" id="WP_013756721.1">
    <property type="nucleotide sequence ID" value="NC_015499.1"/>
</dbReference>
<feature type="domain" description="Fe/B12 periplasmic-binding" evidence="1">
    <location>
        <begin position="49"/>
        <end position="324"/>
    </location>
</feature>
<dbReference type="CDD" id="cd01147">
    <property type="entry name" value="HemV-2"/>
    <property type="match status" value="1"/>
</dbReference>
<dbReference type="PROSITE" id="PS50983">
    <property type="entry name" value="FE_B12_PBP"/>
    <property type="match status" value="1"/>
</dbReference>
<dbReference type="Pfam" id="PF01497">
    <property type="entry name" value="Peripla_BP_2"/>
    <property type="match status" value="1"/>
</dbReference>
<dbReference type="PROSITE" id="PS51257">
    <property type="entry name" value="PROKAR_LIPOPROTEIN"/>
    <property type="match status" value="1"/>
</dbReference>
<evidence type="ECO:0000313" key="3">
    <source>
        <dbReference type="Proteomes" id="UP000011765"/>
    </source>
</evidence>
<dbReference type="PANTHER" id="PTHR30535:SF34">
    <property type="entry name" value="MOLYBDATE-BINDING PROTEIN MOLA"/>
    <property type="match status" value="1"/>
</dbReference>
<protein>
    <submittedName>
        <fullName evidence="2">ABC-type transporter, periplasmic subunit</fullName>
    </submittedName>
</protein>
<name>M1E8K3_9BACT</name>
<dbReference type="eggNOG" id="COG0614">
    <property type="taxonomic scope" value="Bacteria"/>
</dbReference>
<dbReference type="InterPro" id="IPR002491">
    <property type="entry name" value="ABC_transptr_periplasmic_BD"/>
</dbReference>
<dbReference type="OrthoDB" id="9787830at2"/>
<evidence type="ECO:0000313" key="2">
    <source>
        <dbReference type="EMBL" id="AEE15000.1"/>
    </source>
</evidence>
<dbReference type="SUPFAM" id="SSF53807">
    <property type="entry name" value="Helical backbone' metal receptor"/>
    <property type="match status" value="1"/>
</dbReference>
<dbReference type="HOGENOM" id="CLU_038034_13_1_9"/>
<dbReference type="Proteomes" id="UP000011765">
    <property type="component" value="Chromosome"/>
</dbReference>
<sequence length="362" mass="40788">MKFLKIFFFICTLFFISGCDNVAQKGNYSLTVTDALGRKVTLKEIPVKRIVAIGPGALRLISYMRLADSVVGVEDSEREWDAFSRPYILAYPQLRSLPGIGQGGPRPSPNLESIISLKPDVIFAAYLTKDQADAIQSKTNIPVILLSYGQFASFDMNDIFNSLRIIGEVSGRSDRADQLILYIKSIEEDLDSRTKNISPDEKPSVYVGALGMAGVHGIESTQARYLPFTLINAKNVVDKIKNSGSLMLDKEYLVKLNPDIIFIDEGGLSLVKEDYRKNKAFYDELKAFKENKVYGQLPFNYYTTNIEIALIDSYFAGKVIYPDRFSDINISTKANEIFKEFLDKPMFNEIVKNYPGFTRIVF</sequence>